<dbReference type="PANTHER" id="PTHR15977:SF15">
    <property type="entry name" value="CILIA- AND FLAGELLA-ASSOCIATED PROTEIN 46"/>
    <property type="match status" value="1"/>
</dbReference>
<organism evidence="2 3">
    <name type="scientific">Durusdinium trenchii</name>
    <dbReference type="NCBI Taxonomy" id="1381693"/>
    <lineage>
        <taxon>Eukaryota</taxon>
        <taxon>Sar</taxon>
        <taxon>Alveolata</taxon>
        <taxon>Dinophyceae</taxon>
        <taxon>Suessiales</taxon>
        <taxon>Symbiodiniaceae</taxon>
        <taxon>Durusdinium</taxon>
    </lineage>
</organism>
<evidence type="ECO:0000313" key="2">
    <source>
        <dbReference type="EMBL" id="CAK9113698.1"/>
    </source>
</evidence>
<evidence type="ECO:0000313" key="3">
    <source>
        <dbReference type="Proteomes" id="UP001642484"/>
    </source>
</evidence>
<comment type="caution">
    <text evidence="2">The sequence shown here is derived from an EMBL/GenBank/DDBJ whole genome shotgun (WGS) entry which is preliminary data.</text>
</comment>
<name>A0ABP0SMR8_9DINO</name>
<dbReference type="InterPro" id="IPR039586">
    <property type="entry name" value="CFAP46"/>
</dbReference>
<dbReference type="PANTHER" id="PTHR15977">
    <property type="entry name" value="CILIA- AND FLAGELLA-ASSOCIATED PROTEIN 46"/>
    <property type="match status" value="1"/>
</dbReference>
<gene>
    <name evidence="2" type="ORF">CCMP2556_LOCUS52607</name>
</gene>
<sequence>MCRNGWQRHIINEATQILDGLRAARAAAGGAAGGKPGGKAPGGAAIPVTIDLPWMIELTLNLAFGLEDAGKDADAQKKADEANQLLDELMKESGSDPAVADRNTRLRQLVWNARAYFYRKAPGKAKDDIVKASGSTVLGAALFVLNGATTSDAAAEELLKAWATIDADFDLRAAVQSFSTDPRAPRPDGGQVVRGNVKPQSLIDLALALRATCVAKQWPLALCMICRLEKFQMPPGRGRILLDLSKAECEVWHASTVKKEDPTSKMLLSAADQEQREVETRHRSVKLVEQCIMIARRIEAYDLVEECAVVMWNIARELMSDQNRFRVHKPLQSLSFKDSKTLFAQRILLVVASDLLTKGYGELQRANTLDYTVTEAELPDTVRPLLNDSDPSAPPLGRDPAHYLRRFDEATEEPSDVADQVMLLLDQVTKVKGAKNEKGEIMPLSEEKKRLNYNLLVQAFEKLEAELEALIGNERLQGLSETFEPPPRHILSHEPLKPLPFQANATVSVGGGPAVVDGKPILDKRPKSEKEEAVRKAKRIVKLMCQCGLEAKRAEEGAFAVQVCSKAMDAANLEDLRVGPWPTEAESALLLTQAAYTKAQCLSWDIEDQGLLRLSKLNMRSGGHWNGIDEEIEEEKEAGGTSEHSNSGLEAKDGEEEEVRELTAEEKAQLSEKKREMIRTLQYGIELSNQFGQHWMVANGLVHFWNLHLDTVGLSHDNPKLLKRALQEYRDALRDLQKYLTGPSALPDSEFDPKLAANLTLAYINAHVGVGSLEALETANLLTLKRLGPCERKEIMARIVQVCKENEKPLPDVTQLKTQEPEPVSVCVLDAETVSDSHVGTDQTGDSFNTRLCRLCYAIQKLQESDLSVIVVSEEDIKDPLRAVSDKFLQIDMKRLLYIKAYNAGYIDTIRTAADYEAFYATNADLREIDADWRIPPKIQRWLRENQELHVSFSFDASGAFHPHFAQGVIPGFYSISIAPTTPAYCGGSARDLDGWTSDFGDPQIALRAVMCGENKHKVLALFALDEKDPLLQMSFTLSSKFSVEEVEFMRDWQYPVRVPGQWEGLPHVVHVVAGDLKGLWVLGVGSRKVTRRRAGKLALAVMEKALNSGQFVGNGEIDEQLQSLVERVKLLLNIELRPVEAESEPTPPVASPASEAKCFLVPEEIPTPQKWLDF</sequence>
<reference evidence="2 3" key="1">
    <citation type="submission" date="2024-02" db="EMBL/GenBank/DDBJ databases">
        <authorList>
            <person name="Chen Y."/>
            <person name="Shah S."/>
            <person name="Dougan E. K."/>
            <person name="Thang M."/>
            <person name="Chan C."/>
        </authorList>
    </citation>
    <scope>NUCLEOTIDE SEQUENCE [LARGE SCALE GENOMIC DNA]</scope>
</reference>
<protein>
    <submittedName>
        <fullName evidence="2">Uncharacterized protein</fullName>
    </submittedName>
</protein>
<feature type="region of interest" description="Disordered" evidence="1">
    <location>
        <begin position="633"/>
        <end position="657"/>
    </location>
</feature>
<dbReference type="EMBL" id="CAXAMN010027905">
    <property type="protein sequence ID" value="CAK9113698.1"/>
    <property type="molecule type" value="Genomic_DNA"/>
</dbReference>
<accession>A0ABP0SMR8</accession>
<proteinExistence type="predicted"/>
<dbReference type="Proteomes" id="UP001642484">
    <property type="component" value="Unassembled WGS sequence"/>
</dbReference>
<evidence type="ECO:0000256" key="1">
    <source>
        <dbReference type="SAM" id="MobiDB-lite"/>
    </source>
</evidence>
<keyword evidence="3" id="KW-1185">Reference proteome</keyword>